<evidence type="ECO:0000313" key="1">
    <source>
        <dbReference type="EMBL" id="QNM09143.1"/>
    </source>
</evidence>
<dbReference type="Pfam" id="PF20092">
    <property type="entry name" value="DUF6483"/>
    <property type="match status" value="1"/>
</dbReference>
<protein>
    <submittedName>
        <fullName evidence="1">Uncharacterized protein</fullName>
    </submittedName>
</protein>
<dbReference type="Proteomes" id="UP000515860">
    <property type="component" value="Chromosome"/>
</dbReference>
<keyword evidence="2" id="KW-1185">Reference proteome</keyword>
<accession>A0A7G9GEB1</accession>
<organism evidence="1 2">
    <name type="scientific">Wansuia hejianensis</name>
    <dbReference type="NCBI Taxonomy" id="2763667"/>
    <lineage>
        <taxon>Bacteria</taxon>
        <taxon>Bacillati</taxon>
        <taxon>Bacillota</taxon>
        <taxon>Clostridia</taxon>
        <taxon>Lachnospirales</taxon>
        <taxon>Lachnospiraceae</taxon>
        <taxon>Wansuia</taxon>
    </lineage>
</organism>
<proteinExistence type="predicted"/>
<dbReference type="AlphaFoldDB" id="A0A7G9GEB1"/>
<gene>
    <name evidence="1" type="ORF">H9Q79_02285</name>
</gene>
<dbReference type="KEGG" id="whj:H9Q79_02285"/>
<name>A0A7G9GEB1_9FIRM</name>
<dbReference type="RefSeq" id="WP_118642372.1">
    <property type="nucleotide sequence ID" value="NZ_CP060635.1"/>
</dbReference>
<reference evidence="1 2" key="1">
    <citation type="submission" date="2020-08" db="EMBL/GenBank/DDBJ databases">
        <authorList>
            <person name="Liu C."/>
            <person name="Sun Q."/>
        </authorList>
    </citation>
    <scope>NUCLEOTIDE SEQUENCE [LARGE SCALE GENOMIC DNA]</scope>
    <source>
        <strain evidence="1 2">NSJ-29</strain>
    </source>
</reference>
<dbReference type="EMBL" id="CP060635">
    <property type="protein sequence ID" value="QNM09143.1"/>
    <property type="molecule type" value="Genomic_DNA"/>
</dbReference>
<evidence type="ECO:0000313" key="2">
    <source>
        <dbReference type="Proteomes" id="UP000515860"/>
    </source>
</evidence>
<dbReference type="InterPro" id="IPR045507">
    <property type="entry name" value="DUF6483"/>
</dbReference>
<sequence length="135" mass="15372">MDYEQDYIMRMIKDMTRMIAKLLLGKDAPQYMLPDAQPDDKGLDGDSGSFYRRLIQMADAGEINEAENLLTDYLDQGSGSKEELEVALGFYVYINEMSNDFLDEHEYSREEIYQGLESLSTQFGVSGLTIRMPGV</sequence>